<dbReference type="GO" id="GO:0003777">
    <property type="term" value="F:microtubule motor activity"/>
    <property type="evidence" value="ECO:0007669"/>
    <property type="project" value="InterPro"/>
</dbReference>
<evidence type="ECO:0000256" key="6">
    <source>
        <dbReference type="PROSITE-ProRule" id="PRU00283"/>
    </source>
</evidence>
<feature type="region of interest" description="Disordered" evidence="8">
    <location>
        <begin position="677"/>
        <end position="696"/>
    </location>
</feature>
<evidence type="ECO:0000259" key="10">
    <source>
        <dbReference type="PROSITE" id="PS50067"/>
    </source>
</evidence>
<accession>A0A9W7EZ45</accession>
<keyword evidence="3 6" id="KW-0547">Nucleotide-binding</keyword>
<proteinExistence type="inferred from homology"/>
<evidence type="ECO:0000256" key="8">
    <source>
        <dbReference type="SAM" id="MobiDB-lite"/>
    </source>
</evidence>
<feature type="binding site" evidence="6">
    <location>
        <begin position="162"/>
        <end position="169"/>
    </location>
    <ligand>
        <name>ATP</name>
        <dbReference type="ChEBI" id="CHEBI:30616"/>
    </ligand>
</feature>
<dbReference type="Gene3D" id="2.20.70.10">
    <property type="match status" value="1"/>
</dbReference>
<evidence type="ECO:0000256" key="3">
    <source>
        <dbReference type="ARBA" id="ARBA00022741"/>
    </source>
</evidence>
<dbReference type="Pfam" id="PF00397">
    <property type="entry name" value="WW"/>
    <property type="match status" value="1"/>
</dbReference>
<feature type="domain" description="WW" evidence="9">
    <location>
        <begin position="975"/>
        <end position="1009"/>
    </location>
</feature>
<evidence type="ECO:0000256" key="7">
    <source>
        <dbReference type="SAM" id="Coils"/>
    </source>
</evidence>
<dbReference type="PROSITE" id="PS50020">
    <property type="entry name" value="WW_DOMAIN_2"/>
    <property type="match status" value="1"/>
</dbReference>
<feature type="domain" description="Kinesin motor" evidence="10">
    <location>
        <begin position="65"/>
        <end position="489"/>
    </location>
</feature>
<dbReference type="GO" id="GO:0005737">
    <property type="term" value="C:cytoplasm"/>
    <property type="evidence" value="ECO:0007669"/>
    <property type="project" value="UniProtKB-SubCell"/>
</dbReference>
<dbReference type="GO" id="GO:0051231">
    <property type="term" value="P:spindle elongation"/>
    <property type="evidence" value="ECO:0007669"/>
    <property type="project" value="TreeGrafter"/>
</dbReference>
<evidence type="ECO:0000256" key="5">
    <source>
        <dbReference type="ARBA" id="ARBA00023054"/>
    </source>
</evidence>
<feature type="coiled-coil region" evidence="7">
    <location>
        <begin position="558"/>
        <end position="592"/>
    </location>
</feature>
<sequence>MSKRRSTSSRQRPPPPPMPQSSPKGADSPDPAFTTPSKGDAPSPASSSAQATPPQGGDESISTDRMLVLARVRPLNQNEKDDEDAGEVVVYVKGADDSVAHLKQCIIGVNLEGMQNSHKSEKEYRLDGVFAPDADQEEIFNATVPLLRAALSGYNATIFTYGQTGTGKTHTMLGHDLWALAAEIGNEVSDFSEDRGRRGIIPRALQYVFKQIRVMESATSPSWLRRKDKNSDRTFMSGAKKKDNNEVGAKILVSVSYTEIYNEKVRDLLAVKEETSIYTTPNMTGVGAANLSTPSKGSRRGSGYFGEMAAEETSLEIREDKNLGIVVPNLTEISVESEEEIFQVLWKGAQNRAMASTNMNERSSRSHTILGVRLTVNHGGIIRRSKINLVDLAGSERYKTHQMAQFSEQRIKELTSINQSLSALGNCISALTGRQKSHVPYRNSKLTRLLQDSLGGNCRTMFIVTVSPSAASCEETISTLQFADRAMKVRVFATSNERLNSNDPLKKAQHEISRLKALLSAAVRKNQQLSMAGGGSPGKGNMDMGMVEQMDAGAQAEAEALRDENLKMAEEISRLREALSKEKAEKGKLMEAIYQSETGGREVNEEGEYTRRDSMAIGSLENLSSNPQAQQRIINAQRNLLEQRQEEIENAQTDQEERWEWLDSYHVWLRNLPVGQMEGGPEGASPGSGAGDGKNPTLYDRLCMMETSVLMQSQELKRTKRLFLRDKERLELQLASALEEVEGRDKIIKDRDKDSEAKLKALLDMEDELKTEIKTLNSKVRGQQKTISAVRDNMERADGSPVQFQGRSSPRASPAPLSRKIGFVQGTKPKTRRGTTMGLTGSTRAPVSPKPKKGVALSVGVPESKGPISSQTAMEKISNFSYNHGDNFEATNGGVDEAVEVADTEDADKSNGDDVYAQGMSKYLVQSPSAANGASEHGAPVLKKQSSSTSTTTNSTNGSAPVKSPRNRSSSVPTVNISSSWVEHFDVNHGVPYYHNRITGETTWEPPAEWDPATMRRSPRAEAAELK</sequence>
<dbReference type="PROSITE" id="PS01159">
    <property type="entry name" value="WW_DOMAIN_1"/>
    <property type="match status" value="1"/>
</dbReference>
<evidence type="ECO:0008006" key="13">
    <source>
        <dbReference type="Google" id="ProtNLM"/>
    </source>
</evidence>
<dbReference type="InterPro" id="IPR036020">
    <property type="entry name" value="WW_dom_sf"/>
</dbReference>
<comment type="subcellular location">
    <subcellularLocation>
        <location evidence="1">Cytoplasm</location>
    </subcellularLocation>
</comment>
<keyword evidence="5 7" id="KW-0175">Coiled coil</keyword>
<feature type="compositionally biased region" description="Low complexity" evidence="8">
    <location>
        <begin position="41"/>
        <end position="55"/>
    </location>
</feature>
<dbReference type="InterPro" id="IPR036961">
    <property type="entry name" value="Kinesin_motor_dom_sf"/>
</dbReference>
<dbReference type="PROSITE" id="PS50067">
    <property type="entry name" value="KINESIN_MOTOR_2"/>
    <property type="match status" value="1"/>
</dbReference>
<keyword evidence="2" id="KW-0963">Cytoplasm</keyword>
<evidence type="ECO:0000313" key="12">
    <source>
        <dbReference type="Proteomes" id="UP001165160"/>
    </source>
</evidence>
<feature type="coiled-coil region" evidence="7">
    <location>
        <begin position="713"/>
        <end position="786"/>
    </location>
</feature>
<dbReference type="PROSITE" id="PS00411">
    <property type="entry name" value="KINESIN_MOTOR_1"/>
    <property type="match status" value="1"/>
</dbReference>
<dbReference type="Proteomes" id="UP001165160">
    <property type="component" value="Unassembled WGS sequence"/>
</dbReference>
<keyword evidence="4 6" id="KW-0067">ATP-binding</keyword>
<feature type="region of interest" description="Disordered" evidence="8">
    <location>
        <begin position="1002"/>
        <end position="1027"/>
    </location>
</feature>
<dbReference type="PRINTS" id="PR00380">
    <property type="entry name" value="KINESINHEAVY"/>
</dbReference>
<evidence type="ECO:0000259" key="9">
    <source>
        <dbReference type="PROSITE" id="PS50020"/>
    </source>
</evidence>
<keyword evidence="6" id="KW-0505">Motor protein</keyword>
<dbReference type="PANTHER" id="PTHR47969">
    <property type="entry name" value="CHROMOSOME-ASSOCIATED KINESIN KIF4A-RELATED"/>
    <property type="match status" value="1"/>
</dbReference>
<feature type="region of interest" description="Disordered" evidence="8">
    <location>
        <begin position="794"/>
        <end position="870"/>
    </location>
</feature>
<dbReference type="InterPro" id="IPR027417">
    <property type="entry name" value="P-loop_NTPase"/>
</dbReference>
<dbReference type="CDD" id="cd00201">
    <property type="entry name" value="WW"/>
    <property type="match status" value="1"/>
</dbReference>
<name>A0A9W7EZ45_9STRA</name>
<dbReference type="GO" id="GO:0005524">
    <property type="term" value="F:ATP binding"/>
    <property type="evidence" value="ECO:0007669"/>
    <property type="project" value="UniProtKB-UniRule"/>
</dbReference>
<reference evidence="12" key="1">
    <citation type="journal article" date="2023" name="Commun. Biol.">
        <title>Genome analysis of Parmales, the sister group of diatoms, reveals the evolutionary specialization of diatoms from phago-mixotrophs to photoautotrophs.</title>
        <authorList>
            <person name="Ban H."/>
            <person name="Sato S."/>
            <person name="Yoshikawa S."/>
            <person name="Yamada K."/>
            <person name="Nakamura Y."/>
            <person name="Ichinomiya M."/>
            <person name="Sato N."/>
            <person name="Blanc-Mathieu R."/>
            <person name="Endo H."/>
            <person name="Kuwata A."/>
            <person name="Ogata H."/>
        </authorList>
    </citation>
    <scope>NUCLEOTIDE SEQUENCE [LARGE SCALE GENOMIC DNA]</scope>
    <source>
        <strain evidence="12">NIES 3699</strain>
    </source>
</reference>
<dbReference type="CDD" id="cd00106">
    <property type="entry name" value="KISc"/>
    <property type="match status" value="1"/>
</dbReference>
<dbReference type="EMBL" id="BRXX01000206">
    <property type="protein sequence ID" value="GMH97804.1"/>
    <property type="molecule type" value="Genomic_DNA"/>
</dbReference>
<dbReference type="Gene3D" id="3.40.850.10">
    <property type="entry name" value="Kinesin motor domain"/>
    <property type="match status" value="1"/>
</dbReference>
<dbReference type="SUPFAM" id="SSF52540">
    <property type="entry name" value="P-loop containing nucleoside triphosphate hydrolases"/>
    <property type="match status" value="1"/>
</dbReference>
<feature type="compositionally biased region" description="Low complexity" evidence="8">
    <location>
        <begin position="946"/>
        <end position="957"/>
    </location>
</feature>
<feature type="coiled-coil region" evidence="7">
    <location>
        <begin position="626"/>
        <end position="658"/>
    </location>
</feature>
<dbReference type="GO" id="GO:0007018">
    <property type="term" value="P:microtubule-based movement"/>
    <property type="evidence" value="ECO:0007669"/>
    <property type="project" value="InterPro"/>
</dbReference>
<feature type="region of interest" description="Disordered" evidence="8">
    <location>
        <begin position="1"/>
        <end position="61"/>
    </location>
</feature>
<evidence type="ECO:0000313" key="11">
    <source>
        <dbReference type="EMBL" id="GMH97804.1"/>
    </source>
</evidence>
<evidence type="ECO:0000256" key="2">
    <source>
        <dbReference type="ARBA" id="ARBA00022490"/>
    </source>
</evidence>
<dbReference type="InterPro" id="IPR001752">
    <property type="entry name" value="Kinesin_motor_dom"/>
</dbReference>
<comment type="caution">
    <text evidence="11">The sequence shown here is derived from an EMBL/GenBank/DDBJ whole genome shotgun (WGS) entry which is preliminary data.</text>
</comment>
<dbReference type="SMART" id="SM00129">
    <property type="entry name" value="KISc"/>
    <property type="match status" value="1"/>
</dbReference>
<dbReference type="GO" id="GO:0007052">
    <property type="term" value="P:mitotic spindle organization"/>
    <property type="evidence" value="ECO:0007669"/>
    <property type="project" value="TreeGrafter"/>
</dbReference>
<organism evidence="11 12">
    <name type="scientific">Triparma verrucosa</name>
    <dbReference type="NCBI Taxonomy" id="1606542"/>
    <lineage>
        <taxon>Eukaryota</taxon>
        <taxon>Sar</taxon>
        <taxon>Stramenopiles</taxon>
        <taxon>Ochrophyta</taxon>
        <taxon>Bolidophyceae</taxon>
        <taxon>Parmales</taxon>
        <taxon>Triparmaceae</taxon>
        <taxon>Triparma</taxon>
    </lineage>
</organism>
<dbReference type="PANTHER" id="PTHR47969:SF15">
    <property type="entry name" value="CHROMOSOME-ASSOCIATED KINESIN KIF4A-RELATED"/>
    <property type="match status" value="1"/>
</dbReference>
<evidence type="ECO:0000256" key="1">
    <source>
        <dbReference type="ARBA" id="ARBA00004496"/>
    </source>
</evidence>
<dbReference type="Pfam" id="PF00225">
    <property type="entry name" value="Kinesin"/>
    <property type="match status" value="1"/>
</dbReference>
<evidence type="ECO:0000256" key="4">
    <source>
        <dbReference type="ARBA" id="ARBA00022840"/>
    </source>
</evidence>
<keyword evidence="12" id="KW-1185">Reference proteome</keyword>
<gene>
    <name evidence="11" type="ORF">TrVE_jg9551</name>
</gene>
<dbReference type="SMART" id="SM00456">
    <property type="entry name" value="WW"/>
    <property type="match status" value="1"/>
</dbReference>
<comment type="similarity">
    <text evidence="6">Belongs to the TRAFAC class myosin-kinesin ATPase superfamily. Kinesin family.</text>
</comment>
<dbReference type="GO" id="GO:0008017">
    <property type="term" value="F:microtubule binding"/>
    <property type="evidence" value="ECO:0007669"/>
    <property type="project" value="InterPro"/>
</dbReference>
<dbReference type="AlphaFoldDB" id="A0A9W7EZ45"/>
<dbReference type="SUPFAM" id="SSF51045">
    <property type="entry name" value="WW domain"/>
    <property type="match status" value="1"/>
</dbReference>
<dbReference type="GO" id="GO:0005875">
    <property type="term" value="C:microtubule associated complex"/>
    <property type="evidence" value="ECO:0007669"/>
    <property type="project" value="TreeGrafter"/>
</dbReference>
<feature type="compositionally biased region" description="Low complexity" evidence="8">
    <location>
        <begin position="807"/>
        <end position="819"/>
    </location>
</feature>
<dbReference type="InterPro" id="IPR027640">
    <property type="entry name" value="Kinesin-like_fam"/>
</dbReference>
<protein>
    <recommendedName>
        <fullName evidence="13">Kinesin-like protein</fullName>
    </recommendedName>
</protein>
<feature type="region of interest" description="Disordered" evidence="8">
    <location>
        <begin position="927"/>
        <end position="973"/>
    </location>
</feature>
<feature type="compositionally biased region" description="Gly residues" evidence="8">
    <location>
        <begin position="677"/>
        <end position="692"/>
    </location>
</feature>
<dbReference type="InterPro" id="IPR001202">
    <property type="entry name" value="WW_dom"/>
</dbReference>
<dbReference type="InterPro" id="IPR019821">
    <property type="entry name" value="Kinesin_motor_CS"/>
</dbReference>